<dbReference type="PANTHER" id="PTHR43213:SF5">
    <property type="entry name" value="BIFUNCTIONAL DTTP_UTP PYROPHOSPHATASE_METHYLTRANSFERASE PROTEIN-RELATED"/>
    <property type="match status" value="1"/>
</dbReference>
<dbReference type="PANTHER" id="PTHR43213">
    <property type="entry name" value="BIFUNCTIONAL DTTP/UTP PYROPHOSPHATASE/METHYLTRANSFERASE PROTEIN-RELATED"/>
    <property type="match status" value="1"/>
</dbReference>
<evidence type="ECO:0000256" key="1">
    <source>
        <dbReference type="ARBA" id="ARBA00001968"/>
    </source>
</evidence>
<dbReference type="Pfam" id="PF02545">
    <property type="entry name" value="Maf"/>
    <property type="match status" value="1"/>
</dbReference>
<comment type="catalytic activity">
    <reaction evidence="4">
        <text>dTTP + H2O = dTMP + diphosphate + H(+)</text>
        <dbReference type="Rhea" id="RHEA:28534"/>
        <dbReference type="ChEBI" id="CHEBI:15377"/>
        <dbReference type="ChEBI" id="CHEBI:15378"/>
        <dbReference type="ChEBI" id="CHEBI:33019"/>
        <dbReference type="ChEBI" id="CHEBI:37568"/>
        <dbReference type="ChEBI" id="CHEBI:63528"/>
        <dbReference type="EC" id="3.6.1.9"/>
    </reaction>
</comment>
<feature type="active site" description="Proton acceptor" evidence="4">
    <location>
        <position position="76"/>
    </location>
</feature>
<keyword evidence="6" id="KW-1185">Reference proteome</keyword>
<dbReference type="PIRSF" id="PIRSF006305">
    <property type="entry name" value="Maf"/>
    <property type="match status" value="1"/>
</dbReference>
<name>A0A9X1ZQB3_9GAMM</name>
<keyword evidence="4" id="KW-0963">Cytoplasm</keyword>
<comment type="similarity">
    <text evidence="4">Belongs to the Maf family. YhdE subfamily.</text>
</comment>
<comment type="function">
    <text evidence="4">Nucleoside triphosphate pyrophosphatase that hydrolyzes dTTP and UTP. May have a dual role in cell division arrest and in preventing the incorporation of modified nucleotides into cellular nucleic acids.</text>
</comment>
<dbReference type="NCBIfam" id="TIGR00172">
    <property type="entry name" value="maf"/>
    <property type="match status" value="1"/>
</dbReference>
<proteinExistence type="inferred from homology"/>
<evidence type="ECO:0000313" key="5">
    <source>
        <dbReference type="EMBL" id="MCL1142108.1"/>
    </source>
</evidence>
<dbReference type="EC" id="3.6.1.9" evidence="4"/>
<reference evidence="5" key="1">
    <citation type="submission" date="2022-01" db="EMBL/GenBank/DDBJ databases">
        <title>Whole genome-based taxonomy of the Shewanellaceae.</title>
        <authorList>
            <person name="Martin-Rodriguez A.J."/>
        </authorList>
    </citation>
    <scope>NUCLEOTIDE SEQUENCE</scope>
    <source>
        <strain evidence="5">DSM 16422</strain>
    </source>
</reference>
<dbReference type="RefSeq" id="WP_248994794.1">
    <property type="nucleotide sequence ID" value="NZ_JAKIKP010000003.1"/>
</dbReference>
<sequence>MTWVLASTSPRRKQLFAQAGFSIADFSFEQVAPDIDETPFENELAADYVTRLAIEKAQAGLTLAQVFPNPKVLGSDTSVVLNGAILGKPVDPQDAKRILQQLSGNTHQVMTAVAITNGQHTVSRLCITDVTFNQLTDAEIHAYIETQEPMDKAGAYGIQAIGGCFVAEIKGSYSAVVGLPLVETRQLMQQIQQV</sequence>
<dbReference type="GO" id="GO:0047429">
    <property type="term" value="F:nucleoside triphosphate diphosphatase activity"/>
    <property type="evidence" value="ECO:0007669"/>
    <property type="project" value="UniProtKB-EC"/>
</dbReference>
<comment type="subcellular location">
    <subcellularLocation>
        <location evidence="4">Cytoplasm</location>
    </subcellularLocation>
</comment>
<keyword evidence="3 4" id="KW-0546">Nucleotide metabolism</keyword>
<evidence type="ECO:0000256" key="3">
    <source>
        <dbReference type="ARBA" id="ARBA00023080"/>
    </source>
</evidence>
<feature type="site" description="Important for substrate specificity" evidence="4">
    <location>
        <position position="11"/>
    </location>
</feature>
<dbReference type="EMBL" id="JAKIKP010000003">
    <property type="protein sequence ID" value="MCL1142108.1"/>
    <property type="molecule type" value="Genomic_DNA"/>
</dbReference>
<comment type="caution">
    <text evidence="4">Lacks conserved residue(s) required for the propagation of feature annotation.</text>
</comment>
<organism evidence="5 6">
    <name type="scientific">Shewanella gaetbuli</name>
    <dbReference type="NCBI Taxonomy" id="220752"/>
    <lineage>
        <taxon>Bacteria</taxon>
        <taxon>Pseudomonadati</taxon>
        <taxon>Pseudomonadota</taxon>
        <taxon>Gammaproteobacteria</taxon>
        <taxon>Alteromonadales</taxon>
        <taxon>Shewanellaceae</taxon>
        <taxon>Shewanella</taxon>
    </lineage>
</organism>
<evidence type="ECO:0000256" key="4">
    <source>
        <dbReference type="HAMAP-Rule" id="MF_00528"/>
    </source>
</evidence>
<feature type="site" description="Important for substrate specificity" evidence="4">
    <location>
        <position position="77"/>
    </location>
</feature>
<keyword evidence="2 4" id="KW-0378">Hydrolase</keyword>
<dbReference type="CDD" id="cd00555">
    <property type="entry name" value="Maf"/>
    <property type="match status" value="1"/>
</dbReference>
<dbReference type="AlphaFoldDB" id="A0A9X1ZQB3"/>
<comment type="catalytic activity">
    <reaction evidence="4">
        <text>UTP + H2O = UMP + diphosphate + H(+)</text>
        <dbReference type="Rhea" id="RHEA:29395"/>
        <dbReference type="ChEBI" id="CHEBI:15377"/>
        <dbReference type="ChEBI" id="CHEBI:15378"/>
        <dbReference type="ChEBI" id="CHEBI:33019"/>
        <dbReference type="ChEBI" id="CHEBI:46398"/>
        <dbReference type="ChEBI" id="CHEBI:57865"/>
        <dbReference type="EC" id="3.6.1.9"/>
    </reaction>
</comment>
<protein>
    <recommendedName>
        <fullName evidence="4">dTTP/UTP pyrophosphatase</fullName>
        <shortName evidence="4">dTTPase/UTPase</shortName>
        <ecNumber evidence="4">3.6.1.9</ecNumber>
    </recommendedName>
    <alternativeName>
        <fullName evidence="4">Nucleoside triphosphate pyrophosphatase</fullName>
    </alternativeName>
    <alternativeName>
        <fullName evidence="4">Nucleotide pyrophosphatase</fullName>
        <shortName evidence="4">Nucleotide PPase</shortName>
    </alternativeName>
</protein>
<dbReference type="InterPro" id="IPR003697">
    <property type="entry name" value="Maf-like"/>
</dbReference>
<feature type="site" description="Important for substrate specificity" evidence="4">
    <location>
        <position position="159"/>
    </location>
</feature>
<dbReference type="InterPro" id="IPR029001">
    <property type="entry name" value="ITPase-like_fam"/>
</dbReference>
<dbReference type="GO" id="GO:0005737">
    <property type="term" value="C:cytoplasm"/>
    <property type="evidence" value="ECO:0007669"/>
    <property type="project" value="UniProtKB-SubCell"/>
</dbReference>
<comment type="cofactor">
    <cofactor evidence="1 4">
        <name>a divalent metal cation</name>
        <dbReference type="ChEBI" id="CHEBI:60240"/>
    </cofactor>
</comment>
<evidence type="ECO:0000313" key="6">
    <source>
        <dbReference type="Proteomes" id="UP001139333"/>
    </source>
</evidence>
<dbReference type="Gene3D" id="3.90.950.10">
    <property type="match status" value="1"/>
</dbReference>
<comment type="caution">
    <text evidence="5">The sequence shown here is derived from an EMBL/GenBank/DDBJ whole genome shotgun (WGS) entry which is preliminary data.</text>
</comment>
<accession>A0A9X1ZQB3</accession>
<gene>
    <name evidence="5" type="ORF">L2672_05305</name>
</gene>
<evidence type="ECO:0000256" key="2">
    <source>
        <dbReference type="ARBA" id="ARBA00022801"/>
    </source>
</evidence>
<dbReference type="GO" id="GO:0009117">
    <property type="term" value="P:nucleotide metabolic process"/>
    <property type="evidence" value="ECO:0007669"/>
    <property type="project" value="UniProtKB-KW"/>
</dbReference>
<dbReference type="Proteomes" id="UP001139333">
    <property type="component" value="Unassembled WGS sequence"/>
</dbReference>
<dbReference type="HAMAP" id="MF_00528">
    <property type="entry name" value="Maf"/>
    <property type="match status" value="1"/>
</dbReference>
<dbReference type="SUPFAM" id="SSF52972">
    <property type="entry name" value="ITPase-like"/>
    <property type="match status" value="1"/>
</dbReference>